<evidence type="ECO:0000256" key="6">
    <source>
        <dbReference type="ARBA" id="ARBA00023014"/>
    </source>
</evidence>
<evidence type="ECO:0000259" key="9">
    <source>
        <dbReference type="PROSITE" id="PS51384"/>
    </source>
</evidence>
<dbReference type="InterPro" id="IPR001041">
    <property type="entry name" value="2Fe-2S_ferredoxin-type"/>
</dbReference>
<dbReference type="PRINTS" id="PR00409">
    <property type="entry name" value="PHDIOXRDTASE"/>
</dbReference>
<dbReference type="PANTHER" id="PTHR47354">
    <property type="entry name" value="NADH OXIDOREDUCTASE HCR"/>
    <property type="match status" value="1"/>
</dbReference>
<comment type="caution">
    <text evidence="10">The sequence shown here is derived from an EMBL/GenBank/DDBJ whole genome shotgun (WGS) entry which is preliminary data.</text>
</comment>
<evidence type="ECO:0000313" key="10">
    <source>
        <dbReference type="EMBL" id="PVE48213.1"/>
    </source>
</evidence>
<dbReference type="InterPro" id="IPR006058">
    <property type="entry name" value="2Fe2S_fd_BS"/>
</dbReference>
<protein>
    <submittedName>
        <fullName evidence="10">Oxidoreductase</fullName>
    </submittedName>
</protein>
<evidence type="ECO:0000256" key="7">
    <source>
        <dbReference type="ARBA" id="ARBA00034078"/>
    </source>
</evidence>
<keyword evidence="6" id="KW-0411">Iron-sulfur</keyword>
<evidence type="ECO:0000256" key="5">
    <source>
        <dbReference type="ARBA" id="ARBA00023004"/>
    </source>
</evidence>
<dbReference type="OrthoDB" id="9792185at2"/>
<dbReference type="InterPro" id="IPR036010">
    <property type="entry name" value="2Fe-2S_ferredoxin-like_sf"/>
</dbReference>
<dbReference type="GO" id="GO:0016491">
    <property type="term" value="F:oxidoreductase activity"/>
    <property type="evidence" value="ECO:0007669"/>
    <property type="project" value="UniProtKB-KW"/>
</dbReference>
<dbReference type="RefSeq" id="WP_107751586.1">
    <property type="nucleotide sequence ID" value="NZ_QBKF01000004.1"/>
</dbReference>
<dbReference type="CDD" id="cd06185">
    <property type="entry name" value="PDR_like"/>
    <property type="match status" value="1"/>
</dbReference>
<reference evidence="10 11" key="1">
    <citation type="journal article" date="2011" name="Syst. Appl. Microbiol.">
        <title>Defluviimonas denitrificans gen. nov., sp. nov., and Pararhodobacter aggregans gen. nov., sp. nov., non-phototrophic Rhodobacteraceae from the biofilter of a marine aquaculture.</title>
        <authorList>
            <person name="Foesel B.U."/>
            <person name="Drake H.L."/>
            <person name="Schramm A."/>
        </authorList>
    </citation>
    <scope>NUCLEOTIDE SEQUENCE [LARGE SCALE GENOMIC DNA]</scope>
    <source>
        <strain evidence="10 11">D1-19</strain>
    </source>
</reference>
<sequence length="323" mass="34630">MTEAEIPVRVKQMRHEADTVLSVGFETLDGSPLPRAEPGAHVDLILSDDLRRSYSLTQALDGTTPGCTVAVHRDPASRGGSAHVHERLRVGDKLRLSRPKNNFPLDEGAAQSVLIAGGIGITPMLAMVRRLTEAGRPWHLHYAARKRSAAAFLSEIAACVAASGGKGRLTTHFDDEAKGALLDIAGIFAGAAPGTHFYCCGPEPMLAAYETAARGMPKERVHAEYFSAREEAAREGGFDVVLNRSGKVLHVEPGKTILDVLIANRVSVPFACTEGTCGTCETRVIEGRPDHRDTILTDEERAHGDTMMVCCSGSKSARLVLDL</sequence>
<evidence type="ECO:0000313" key="11">
    <source>
        <dbReference type="Proteomes" id="UP000244810"/>
    </source>
</evidence>
<dbReference type="CDD" id="cd00207">
    <property type="entry name" value="fer2"/>
    <property type="match status" value="1"/>
</dbReference>
<keyword evidence="5" id="KW-0408">Iron</keyword>
<accession>A0A2T7UTW7</accession>
<keyword evidence="4" id="KW-0560">Oxidoreductase</keyword>
<evidence type="ECO:0000256" key="2">
    <source>
        <dbReference type="ARBA" id="ARBA00022714"/>
    </source>
</evidence>
<dbReference type="Gene3D" id="2.40.30.10">
    <property type="entry name" value="Translation factors"/>
    <property type="match status" value="1"/>
</dbReference>
<feature type="domain" description="FAD-binding FR-type" evidence="9">
    <location>
        <begin position="3"/>
        <end position="106"/>
    </location>
</feature>
<dbReference type="Gene3D" id="3.10.20.30">
    <property type="match status" value="1"/>
</dbReference>
<dbReference type="SUPFAM" id="SSF54292">
    <property type="entry name" value="2Fe-2S ferredoxin-like"/>
    <property type="match status" value="1"/>
</dbReference>
<dbReference type="EMBL" id="QDDR01000003">
    <property type="protein sequence ID" value="PVE48213.1"/>
    <property type="molecule type" value="Genomic_DNA"/>
</dbReference>
<dbReference type="Gene3D" id="3.40.50.80">
    <property type="entry name" value="Nucleotide-binding domain of ferredoxin-NADP reductase (FNR) module"/>
    <property type="match status" value="1"/>
</dbReference>
<evidence type="ECO:0000256" key="1">
    <source>
        <dbReference type="ARBA" id="ARBA00022630"/>
    </source>
</evidence>
<dbReference type="Proteomes" id="UP000244810">
    <property type="component" value="Unassembled WGS sequence"/>
</dbReference>
<dbReference type="SUPFAM" id="SSF63380">
    <property type="entry name" value="Riboflavin synthase domain-like"/>
    <property type="match status" value="1"/>
</dbReference>
<dbReference type="InterPro" id="IPR001709">
    <property type="entry name" value="Flavoprot_Pyr_Nucl_cyt_Rdtase"/>
</dbReference>
<dbReference type="GO" id="GO:0046872">
    <property type="term" value="F:metal ion binding"/>
    <property type="evidence" value="ECO:0007669"/>
    <property type="project" value="UniProtKB-KW"/>
</dbReference>
<dbReference type="InterPro" id="IPR012675">
    <property type="entry name" value="Beta-grasp_dom_sf"/>
</dbReference>
<comment type="cofactor">
    <cofactor evidence="7">
        <name>[2Fe-2S] cluster</name>
        <dbReference type="ChEBI" id="CHEBI:190135"/>
    </cofactor>
</comment>
<dbReference type="PROSITE" id="PS51384">
    <property type="entry name" value="FAD_FR"/>
    <property type="match status" value="1"/>
</dbReference>
<dbReference type="InterPro" id="IPR001433">
    <property type="entry name" value="OxRdtase_FAD/NAD-bd"/>
</dbReference>
<evidence type="ECO:0000256" key="4">
    <source>
        <dbReference type="ARBA" id="ARBA00023002"/>
    </source>
</evidence>
<dbReference type="PANTHER" id="PTHR47354:SF1">
    <property type="entry name" value="CARNITINE MONOOXYGENASE REDUCTASE SUBUNIT"/>
    <property type="match status" value="1"/>
</dbReference>
<dbReference type="InterPro" id="IPR039261">
    <property type="entry name" value="FNR_nucleotide-bd"/>
</dbReference>
<dbReference type="PROSITE" id="PS51085">
    <property type="entry name" value="2FE2S_FER_2"/>
    <property type="match status" value="1"/>
</dbReference>
<keyword evidence="2" id="KW-0001">2Fe-2S</keyword>
<dbReference type="PROSITE" id="PS00197">
    <property type="entry name" value="2FE2S_FER_1"/>
    <property type="match status" value="1"/>
</dbReference>
<keyword evidence="1" id="KW-0285">Flavoprotein</keyword>
<dbReference type="SUPFAM" id="SSF52343">
    <property type="entry name" value="Ferredoxin reductase-like, C-terminal NADP-linked domain"/>
    <property type="match status" value="1"/>
</dbReference>
<keyword evidence="3" id="KW-0479">Metal-binding</keyword>
<evidence type="ECO:0000259" key="8">
    <source>
        <dbReference type="PROSITE" id="PS51085"/>
    </source>
</evidence>
<keyword evidence="11" id="KW-1185">Reference proteome</keyword>
<dbReference type="InterPro" id="IPR017938">
    <property type="entry name" value="Riboflavin_synthase-like_b-brl"/>
</dbReference>
<dbReference type="GO" id="GO:0051537">
    <property type="term" value="F:2 iron, 2 sulfur cluster binding"/>
    <property type="evidence" value="ECO:0007669"/>
    <property type="project" value="UniProtKB-KW"/>
</dbReference>
<dbReference type="InterPro" id="IPR050415">
    <property type="entry name" value="MRET"/>
</dbReference>
<dbReference type="InterPro" id="IPR017927">
    <property type="entry name" value="FAD-bd_FR_type"/>
</dbReference>
<evidence type="ECO:0000256" key="3">
    <source>
        <dbReference type="ARBA" id="ARBA00022723"/>
    </source>
</evidence>
<dbReference type="AlphaFoldDB" id="A0A2T7UTW7"/>
<feature type="domain" description="2Fe-2S ferredoxin-type" evidence="8">
    <location>
        <begin position="238"/>
        <end position="323"/>
    </location>
</feature>
<dbReference type="Pfam" id="PF00111">
    <property type="entry name" value="Fer2"/>
    <property type="match status" value="1"/>
</dbReference>
<proteinExistence type="predicted"/>
<dbReference type="Pfam" id="PF00175">
    <property type="entry name" value="NAD_binding_1"/>
    <property type="match status" value="1"/>
</dbReference>
<organism evidence="10 11">
    <name type="scientific">Pararhodobacter aggregans</name>
    <dbReference type="NCBI Taxonomy" id="404875"/>
    <lineage>
        <taxon>Bacteria</taxon>
        <taxon>Pseudomonadati</taxon>
        <taxon>Pseudomonadota</taxon>
        <taxon>Alphaproteobacteria</taxon>
        <taxon>Rhodobacterales</taxon>
        <taxon>Paracoccaceae</taxon>
        <taxon>Pararhodobacter</taxon>
    </lineage>
</organism>
<gene>
    <name evidence="10" type="ORF">DDE23_08790</name>
</gene>
<name>A0A2T7UTW7_9RHOB</name>
<dbReference type="PRINTS" id="PR00371">
    <property type="entry name" value="FPNCR"/>
</dbReference>